<comment type="subcellular location">
    <subcellularLocation>
        <location evidence="1">Membrane</location>
        <topology evidence="1">Multi-pass membrane protein</topology>
    </subcellularLocation>
</comment>
<dbReference type="InterPro" id="IPR018499">
    <property type="entry name" value="Tetraspanin/Peripherin"/>
</dbReference>
<keyword evidence="6" id="KW-1185">Reference proteome</keyword>
<dbReference type="Proteomes" id="UP000050795">
    <property type="component" value="Unassembled WGS sequence"/>
</dbReference>
<keyword evidence="3 5" id="KW-1133">Transmembrane helix</keyword>
<feature type="transmembrane region" description="Helical" evidence="5">
    <location>
        <begin position="106"/>
        <end position="130"/>
    </location>
</feature>
<dbReference type="CDD" id="cd03156">
    <property type="entry name" value="uroplakin_I_like_LEL"/>
    <property type="match status" value="1"/>
</dbReference>
<evidence type="ECO:0000313" key="6">
    <source>
        <dbReference type="Proteomes" id="UP000050795"/>
    </source>
</evidence>
<dbReference type="WBParaSite" id="TREG1_133150.1">
    <property type="protein sequence ID" value="TREG1_133150.1"/>
    <property type="gene ID" value="TREG1_133150"/>
</dbReference>
<evidence type="ECO:0000256" key="3">
    <source>
        <dbReference type="ARBA" id="ARBA00022989"/>
    </source>
</evidence>
<dbReference type="InterPro" id="IPR008952">
    <property type="entry name" value="Tetraspanin_EC2_sf"/>
</dbReference>
<dbReference type="AlphaFoldDB" id="A0AA85J880"/>
<organism evidence="6 7">
    <name type="scientific">Trichobilharzia regenti</name>
    <name type="common">Nasal bird schistosome</name>
    <dbReference type="NCBI Taxonomy" id="157069"/>
    <lineage>
        <taxon>Eukaryota</taxon>
        <taxon>Metazoa</taxon>
        <taxon>Spiralia</taxon>
        <taxon>Lophotrochozoa</taxon>
        <taxon>Platyhelminthes</taxon>
        <taxon>Trematoda</taxon>
        <taxon>Digenea</taxon>
        <taxon>Strigeidida</taxon>
        <taxon>Schistosomatoidea</taxon>
        <taxon>Schistosomatidae</taxon>
        <taxon>Trichobilharzia</taxon>
    </lineage>
</organism>
<accession>A0AA85J880</accession>
<dbReference type="Gene3D" id="1.10.1450.10">
    <property type="entry name" value="Tetraspanin"/>
    <property type="match status" value="1"/>
</dbReference>
<dbReference type="GO" id="GO:0016020">
    <property type="term" value="C:membrane"/>
    <property type="evidence" value="ECO:0007669"/>
    <property type="project" value="UniProtKB-SubCell"/>
</dbReference>
<name>A0AA85J880_TRIRE</name>
<reference evidence="6" key="1">
    <citation type="submission" date="2022-06" db="EMBL/GenBank/DDBJ databases">
        <authorList>
            <person name="Berger JAMES D."/>
            <person name="Berger JAMES D."/>
        </authorList>
    </citation>
    <scope>NUCLEOTIDE SEQUENCE [LARGE SCALE GENOMIC DNA]</scope>
</reference>
<evidence type="ECO:0008006" key="8">
    <source>
        <dbReference type="Google" id="ProtNLM"/>
    </source>
</evidence>
<dbReference type="PANTHER" id="PTHR19282">
    <property type="entry name" value="TETRASPANIN"/>
    <property type="match status" value="1"/>
</dbReference>
<evidence type="ECO:0000256" key="1">
    <source>
        <dbReference type="ARBA" id="ARBA00004141"/>
    </source>
</evidence>
<feature type="transmembrane region" description="Helical" evidence="5">
    <location>
        <begin position="12"/>
        <end position="34"/>
    </location>
</feature>
<proteinExistence type="predicted"/>
<sequence length="278" mass="30451">MLCNLPCRIVLIAMNTVSMVAGLILLTVGALMVWGQSVIQSLLNNFITSLINQYLKGSDALQITELVTRILTSTSPVGLALFILGAVCTGISVFGYCGACCNMKTLLYLYALLVGVLAAAVMITFSVYFARKDQLGLQVVELFKQSVDNYKSMKANTVDSLIVGLISPQLQCCGVQNGSDFQKSGKLDKNDTYGGETYYDLAYPVVCCKMNDKYVITSTTCPREFNAENSNYNVGCKEPLQTFFLKYMDFVAFGLIAVFILLLLIVMFALLTVCIDFV</sequence>
<evidence type="ECO:0000256" key="4">
    <source>
        <dbReference type="ARBA" id="ARBA00023136"/>
    </source>
</evidence>
<keyword evidence="2 5" id="KW-0812">Transmembrane</keyword>
<reference evidence="7" key="2">
    <citation type="submission" date="2023-11" db="UniProtKB">
        <authorList>
            <consortium name="WormBaseParasite"/>
        </authorList>
    </citation>
    <scope>IDENTIFICATION</scope>
</reference>
<dbReference type="Pfam" id="PF00335">
    <property type="entry name" value="Tetraspanin"/>
    <property type="match status" value="1"/>
</dbReference>
<protein>
    <recommendedName>
        <fullName evidence="8">Tetraspanin</fullName>
    </recommendedName>
</protein>
<evidence type="ECO:0000256" key="5">
    <source>
        <dbReference type="SAM" id="Phobius"/>
    </source>
</evidence>
<evidence type="ECO:0000256" key="2">
    <source>
        <dbReference type="ARBA" id="ARBA00022692"/>
    </source>
</evidence>
<dbReference type="SUPFAM" id="SSF48652">
    <property type="entry name" value="Tetraspanin"/>
    <property type="match status" value="1"/>
</dbReference>
<feature type="transmembrane region" description="Helical" evidence="5">
    <location>
        <begin position="77"/>
        <end position="99"/>
    </location>
</feature>
<evidence type="ECO:0000313" key="7">
    <source>
        <dbReference type="WBParaSite" id="TREG1_133150.1"/>
    </source>
</evidence>
<keyword evidence="4 5" id="KW-0472">Membrane</keyword>
<feature type="transmembrane region" description="Helical" evidence="5">
    <location>
        <begin position="250"/>
        <end position="275"/>
    </location>
</feature>